<organism evidence="2">
    <name type="scientific">Drosophila persimilis</name>
    <name type="common">Fruit fly</name>
    <dbReference type="NCBI Taxonomy" id="7234"/>
    <lineage>
        <taxon>Eukaryota</taxon>
        <taxon>Metazoa</taxon>
        <taxon>Ecdysozoa</taxon>
        <taxon>Arthropoda</taxon>
        <taxon>Hexapoda</taxon>
        <taxon>Insecta</taxon>
        <taxon>Pterygota</taxon>
        <taxon>Neoptera</taxon>
        <taxon>Endopterygota</taxon>
        <taxon>Diptera</taxon>
        <taxon>Brachycera</taxon>
        <taxon>Muscomorpha</taxon>
        <taxon>Ephydroidea</taxon>
        <taxon>Drosophilidae</taxon>
        <taxon>Drosophila</taxon>
        <taxon>Sophophora</taxon>
    </lineage>
</organism>
<gene>
    <name evidence="1" type="primary">Dper\GL26013</name>
    <name evidence="1" type="ORF">Dper_GL26013</name>
</gene>
<sequence>MMLLESERRYSLDELTNDCFTFMDLNISFELYANNPNVNIEPVVSQIRFPLMRIEHLLHVVRPSGIVSPDKILDAIDKMITPNNLIYRGVLLPEVDLASERYLARWTKHPRTQDFVLELSNFFVVNFIGNFRSHRSHRGIAWEQGIDRT</sequence>
<dbReference type="GO" id="GO:0008344">
    <property type="term" value="P:adult locomotory behavior"/>
    <property type="evidence" value="ECO:0007669"/>
    <property type="project" value="TreeGrafter"/>
</dbReference>
<dbReference type="PANTHER" id="PTHR46306:SF1">
    <property type="entry name" value="BTB_POZ DOMAIN-CONTAINING PROTEIN 9"/>
    <property type="match status" value="1"/>
</dbReference>
<reference evidence="1 2" key="1">
    <citation type="journal article" date="2007" name="Nature">
        <title>Evolution of genes and genomes on the Drosophila phylogeny.</title>
        <authorList>
            <consortium name="Drosophila 12 Genomes Consortium"/>
            <person name="Clark A.G."/>
            <person name="Eisen M.B."/>
            <person name="Smith D.R."/>
            <person name="Bergman C.M."/>
            <person name="Oliver B."/>
            <person name="Markow T.A."/>
            <person name="Kaufman T.C."/>
            <person name="Kellis M."/>
            <person name="Gelbart W."/>
            <person name="Iyer V.N."/>
            <person name="Pollard D.A."/>
            <person name="Sackton T.B."/>
            <person name="Larracuente A.M."/>
            <person name="Singh N.D."/>
            <person name="Abad J.P."/>
            <person name="Abt D.N."/>
            <person name="Adryan B."/>
            <person name="Aguade M."/>
            <person name="Akashi H."/>
            <person name="Anderson W.W."/>
            <person name="Aquadro C.F."/>
            <person name="Ardell D.H."/>
            <person name="Arguello R."/>
            <person name="Artieri C.G."/>
            <person name="Barbash D.A."/>
            <person name="Barker D."/>
            <person name="Barsanti P."/>
            <person name="Batterham P."/>
            <person name="Batzoglou S."/>
            <person name="Begun D."/>
            <person name="Bhutkar A."/>
            <person name="Blanco E."/>
            <person name="Bosak S.A."/>
            <person name="Bradley R.K."/>
            <person name="Brand A.D."/>
            <person name="Brent M.R."/>
            <person name="Brooks A.N."/>
            <person name="Brown R.H."/>
            <person name="Butlin R.K."/>
            <person name="Caggese C."/>
            <person name="Calvi B.R."/>
            <person name="Bernardo de Carvalho A."/>
            <person name="Caspi A."/>
            <person name="Castrezana S."/>
            <person name="Celniker S.E."/>
            <person name="Chang J.L."/>
            <person name="Chapple C."/>
            <person name="Chatterji S."/>
            <person name="Chinwalla A."/>
            <person name="Civetta A."/>
            <person name="Clifton S.W."/>
            <person name="Comeron J.M."/>
            <person name="Costello J.C."/>
            <person name="Coyne J.A."/>
            <person name="Daub J."/>
            <person name="David R.G."/>
            <person name="Delcher A.L."/>
            <person name="Delehaunty K."/>
            <person name="Do C.B."/>
            <person name="Ebling H."/>
            <person name="Edwards K."/>
            <person name="Eickbush T."/>
            <person name="Evans J.D."/>
            <person name="Filipski A."/>
            <person name="Findeiss S."/>
            <person name="Freyhult E."/>
            <person name="Fulton L."/>
            <person name="Fulton R."/>
            <person name="Garcia A.C."/>
            <person name="Gardiner A."/>
            <person name="Garfield D.A."/>
            <person name="Garvin B.E."/>
            <person name="Gibson G."/>
            <person name="Gilbert D."/>
            <person name="Gnerre S."/>
            <person name="Godfrey J."/>
            <person name="Good R."/>
            <person name="Gotea V."/>
            <person name="Gravely B."/>
            <person name="Greenberg A.J."/>
            <person name="Griffiths-Jones S."/>
            <person name="Gross S."/>
            <person name="Guigo R."/>
            <person name="Gustafson E.A."/>
            <person name="Haerty W."/>
            <person name="Hahn M.W."/>
            <person name="Halligan D.L."/>
            <person name="Halpern A.L."/>
            <person name="Halter G.M."/>
            <person name="Han M.V."/>
            <person name="Heger A."/>
            <person name="Hillier L."/>
            <person name="Hinrichs A.S."/>
            <person name="Holmes I."/>
            <person name="Hoskins R.A."/>
            <person name="Hubisz M.J."/>
            <person name="Hultmark D."/>
            <person name="Huntley M.A."/>
            <person name="Jaffe D.B."/>
            <person name="Jagadeeshan S."/>
            <person name="Jeck W.R."/>
            <person name="Johnson J."/>
            <person name="Jones C.D."/>
            <person name="Jordan W.C."/>
            <person name="Karpen G.H."/>
            <person name="Kataoka E."/>
            <person name="Keightley P.D."/>
            <person name="Kheradpour P."/>
            <person name="Kirkness E.F."/>
            <person name="Koerich L.B."/>
            <person name="Kristiansen K."/>
            <person name="Kudrna D."/>
            <person name="Kulathinal R.J."/>
            <person name="Kumar S."/>
            <person name="Kwok R."/>
            <person name="Lander E."/>
            <person name="Langley C.H."/>
            <person name="Lapoint R."/>
            <person name="Lazzaro B.P."/>
            <person name="Lee S.J."/>
            <person name="Levesque L."/>
            <person name="Li R."/>
            <person name="Lin C.F."/>
            <person name="Lin M.F."/>
            <person name="Lindblad-Toh K."/>
            <person name="Llopart A."/>
            <person name="Long M."/>
            <person name="Low L."/>
            <person name="Lozovsky E."/>
            <person name="Lu J."/>
            <person name="Luo M."/>
            <person name="Machado C.A."/>
            <person name="Makalowski W."/>
            <person name="Marzo M."/>
            <person name="Matsuda M."/>
            <person name="Matzkin L."/>
            <person name="McAllister B."/>
            <person name="McBride C.S."/>
            <person name="McKernan B."/>
            <person name="McKernan K."/>
            <person name="Mendez-Lago M."/>
            <person name="Minx P."/>
            <person name="Mollenhauer M.U."/>
            <person name="Montooth K."/>
            <person name="Mount S.M."/>
            <person name="Mu X."/>
            <person name="Myers E."/>
            <person name="Negre B."/>
            <person name="Newfeld S."/>
            <person name="Nielsen R."/>
            <person name="Noor M.A."/>
            <person name="O'Grady P."/>
            <person name="Pachter L."/>
            <person name="Papaceit M."/>
            <person name="Parisi M.J."/>
            <person name="Parisi M."/>
            <person name="Parts L."/>
            <person name="Pedersen J.S."/>
            <person name="Pesole G."/>
            <person name="Phillippy A.M."/>
            <person name="Ponting C.P."/>
            <person name="Pop M."/>
            <person name="Porcelli D."/>
            <person name="Powell J.R."/>
            <person name="Prohaska S."/>
            <person name="Pruitt K."/>
            <person name="Puig M."/>
            <person name="Quesneville H."/>
            <person name="Ram K.R."/>
            <person name="Rand D."/>
            <person name="Rasmussen M.D."/>
            <person name="Reed L.K."/>
            <person name="Reenan R."/>
            <person name="Reily A."/>
            <person name="Remington K.A."/>
            <person name="Rieger T.T."/>
            <person name="Ritchie M.G."/>
            <person name="Robin C."/>
            <person name="Rogers Y.H."/>
            <person name="Rohde C."/>
            <person name="Rozas J."/>
            <person name="Rubenfield M.J."/>
            <person name="Ruiz A."/>
            <person name="Russo S."/>
            <person name="Salzberg S.L."/>
            <person name="Sanchez-Gracia A."/>
            <person name="Saranga D.J."/>
            <person name="Sato H."/>
            <person name="Schaeffer S.W."/>
            <person name="Schatz M.C."/>
            <person name="Schlenke T."/>
            <person name="Schwartz R."/>
            <person name="Segarra C."/>
            <person name="Singh R.S."/>
            <person name="Sirot L."/>
            <person name="Sirota M."/>
            <person name="Sisneros N.B."/>
            <person name="Smith C.D."/>
            <person name="Smith T.F."/>
            <person name="Spieth J."/>
            <person name="Stage D.E."/>
            <person name="Stark A."/>
            <person name="Stephan W."/>
            <person name="Strausberg R.L."/>
            <person name="Strempel S."/>
            <person name="Sturgill D."/>
            <person name="Sutton G."/>
            <person name="Sutton G.G."/>
            <person name="Tao W."/>
            <person name="Teichmann S."/>
            <person name="Tobari Y.N."/>
            <person name="Tomimura Y."/>
            <person name="Tsolas J.M."/>
            <person name="Valente V.L."/>
            <person name="Venter E."/>
            <person name="Venter J.C."/>
            <person name="Vicario S."/>
            <person name="Vieira F.G."/>
            <person name="Vilella A.J."/>
            <person name="Villasante A."/>
            <person name="Walenz B."/>
            <person name="Wang J."/>
            <person name="Wasserman M."/>
            <person name="Watts T."/>
            <person name="Wilson D."/>
            <person name="Wilson R.K."/>
            <person name="Wing R.A."/>
            <person name="Wolfner M.F."/>
            <person name="Wong A."/>
            <person name="Wong G.K."/>
            <person name="Wu C.I."/>
            <person name="Wu G."/>
            <person name="Yamamoto D."/>
            <person name="Yang H.P."/>
            <person name="Yang S.P."/>
            <person name="Yorke J.A."/>
            <person name="Yoshida K."/>
            <person name="Zdobnov E."/>
            <person name="Zhang P."/>
            <person name="Zhang Y."/>
            <person name="Zimin A.V."/>
            <person name="Baldwin J."/>
            <person name="Abdouelleil A."/>
            <person name="Abdulkadir J."/>
            <person name="Abebe A."/>
            <person name="Abera B."/>
            <person name="Abreu J."/>
            <person name="Acer S.C."/>
            <person name="Aftuck L."/>
            <person name="Alexander A."/>
            <person name="An P."/>
            <person name="Anderson E."/>
            <person name="Anderson S."/>
            <person name="Arachi H."/>
            <person name="Azer M."/>
            <person name="Bachantsang P."/>
            <person name="Barry A."/>
            <person name="Bayul T."/>
            <person name="Berlin A."/>
            <person name="Bessette D."/>
            <person name="Bloom T."/>
            <person name="Blye J."/>
            <person name="Boguslavskiy L."/>
            <person name="Bonnet C."/>
            <person name="Boukhgalter B."/>
            <person name="Bourzgui I."/>
            <person name="Brown A."/>
            <person name="Cahill P."/>
            <person name="Channer S."/>
            <person name="Cheshatsang Y."/>
            <person name="Chuda L."/>
            <person name="Citroen M."/>
            <person name="Collymore A."/>
            <person name="Cooke P."/>
            <person name="Costello M."/>
            <person name="D'Aco K."/>
            <person name="Daza R."/>
            <person name="De Haan G."/>
            <person name="DeGray S."/>
            <person name="DeMaso C."/>
            <person name="Dhargay N."/>
            <person name="Dooley K."/>
            <person name="Dooley E."/>
            <person name="Doricent M."/>
            <person name="Dorje P."/>
            <person name="Dorjee K."/>
            <person name="Dupes A."/>
            <person name="Elong R."/>
            <person name="Falk J."/>
            <person name="Farina A."/>
            <person name="Faro S."/>
            <person name="Ferguson D."/>
            <person name="Fisher S."/>
            <person name="Foley C.D."/>
            <person name="Franke A."/>
            <person name="Friedrich D."/>
            <person name="Gadbois L."/>
            <person name="Gearin G."/>
            <person name="Gearin C.R."/>
            <person name="Giannoukos G."/>
            <person name="Goode T."/>
            <person name="Graham J."/>
            <person name="Grandbois E."/>
            <person name="Grewal S."/>
            <person name="Gyaltsen K."/>
            <person name="Hafez N."/>
            <person name="Hagos B."/>
            <person name="Hall J."/>
            <person name="Henson C."/>
            <person name="Hollinger A."/>
            <person name="Honan T."/>
            <person name="Huard M.D."/>
            <person name="Hughes L."/>
            <person name="Hurhula B."/>
            <person name="Husby M.E."/>
            <person name="Kamat A."/>
            <person name="Kanga B."/>
            <person name="Kashin S."/>
            <person name="Khazanovich D."/>
            <person name="Kisner P."/>
            <person name="Lance K."/>
            <person name="Lara M."/>
            <person name="Lee W."/>
            <person name="Lennon N."/>
            <person name="Letendre F."/>
            <person name="LeVine R."/>
            <person name="Lipovsky A."/>
            <person name="Liu X."/>
            <person name="Liu J."/>
            <person name="Liu S."/>
            <person name="Lokyitsang T."/>
            <person name="Lokyitsang Y."/>
            <person name="Lubonja R."/>
            <person name="Lui A."/>
            <person name="MacDonald P."/>
            <person name="Magnisalis V."/>
            <person name="Maru K."/>
            <person name="Matthews C."/>
            <person name="McCusker W."/>
            <person name="McDonough S."/>
            <person name="Mehta T."/>
            <person name="Meldrim J."/>
            <person name="Meneus L."/>
            <person name="Mihai O."/>
            <person name="Mihalev A."/>
            <person name="Mihova T."/>
            <person name="Mittelman R."/>
            <person name="Mlenga V."/>
            <person name="Montmayeur A."/>
            <person name="Mulrain L."/>
            <person name="Navidi A."/>
            <person name="Naylor J."/>
            <person name="Negash T."/>
            <person name="Nguyen T."/>
            <person name="Nguyen N."/>
            <person name="Nicol R."/>
            <person name="Norbu C."/>
            <person name="Norbu N."/>
            <person name="Novod N."/>
            <person name="O'Neill B."/>
            <person name="Osman S."/>
            <person name="Markiewicz E."/>
            <person name="Oyono O.L."/>
            <person name="Patti C."/>
            <person name="Phunkhang P."/>
            <person name="Pierre F."/>
            <person name="Priest M."/>
            <person name="Raghuraman S."/>
            <person name="Rege F."/>
            <person name="Reyes R."/>
            <person name="Rise C."/>
            <person name="Rogov P."/>
            <person name="Ross K."/>
            <person name="Ryan E."/>
            <person name="Settipalli S."/>
            <person name="Shea T."/>
            <person name="Sherpa N."/>
            <person name="Shi L."/>
            <person name="Shih D."/>
            <person name="Sparrow T."/>
            <person name="Spaulding J."/>
            <person name="Stalker J."/>
            <person name="Stange-Thomann N."/>
            <person name="Stavropoulos S."/>
            <person name="Stone C."/>
            <person name="Strader C."/>
            <person name="Tesfaye S."/>
            <person name="Thomson T."/>
            <person name="Thoulutsang Y."/>
            <person name="Thoulutsang D."/>
            <person name="Topham K."/>
            <person name="Topping I."/>
            <person name="Tsamla T."/>
            <person name="Vassiliev H."/>
            <person name="Vo A."/>
            <person name="Wangchuk T."/>
            <person name="Wangdi T."/>
            <person name="Weiand M."/>
            <person name="Wilkinson J."/>
            <person name="Wilson A."/>
            <person name="Yadav S."/>
            <person name="Young G."/>
            <person name="Yu Q."/>
            <person name="Zembek L."/>
            <person name="Zhong D."/>
            <person name="Zimmer A."/>
            <person name="Zwirko Z."/>
            <person name="Jaffe D.B."/>
            <person name="Alvarez P."/>
            <person name="Brockman W."/>
            <person name="Butler J."/>
            <person name="Chin C."/>
            <person name="Gnerre S."/>
            <person name="Grabherr M."/>
            <person name="Kleber M."/>
            <person name="Mauceli E."/>
            <person name="MacCallum I."/>
        </authorList>
    </citation>
    <scope>NUCLEOTIDE SEQUENCE [LARGE SCALE GENOMIC DNA]</scope>
    <source>
        <strain evidence="2">MSH-3 / Tucson 14011-0111.49</strain>
    </source>
</reference>
<dbReference type="eggNOG" id="KOG4350">
    <property type="taxonomic scope" value="Eukaryota"/>
</dbReference>
<dbReference type="HOGENOM" id="CLU_1751600_0_0_1"/>
<dbReference type="AlphaFoldDB" id="B4GK53"/>
<evidence type="ECO:0000313" key="1">
    <source>
        <dbReference type="EMBL" id="EDW37019.1"/>
    </source>
</evidence>
<accession>B4GK53</accession>
<name>B4GK53_DROPE</name>
<dbReference type="InterPro" id="IPR052407">
    <property type="entry name" value="BTB_POZ_domain_cont_9"/>
</dbReference>
<dbReference type="PANTHER" id="PTHR46306">
    <property type="entry name" value="BTB/POZ DOMAIN-CONTAINING PROTEIN 9"/>
    <property type="match status" value="1"/>
</dbReference>
<dbReference type="GO" id="GO:0005737">
    <property type="term" value="C:cytoplasm"/>
    <property type="evidence" value="ECO:0007669"/>
    <property type="project" value="TreeGrafter"/>
</dbReference>
<proteinExistence type="predicted"/>
<keyword evidence="2" id="KW-1185">Reference proteome</keyword>
<dbReference type="Proteomes" id="UP000008744">
    <property type="component" value="Unassembled WGS sequence"/>
</dbReference>
<dbReference type="PhylomeDB" id="B4GK53"/>
<evidence type="ECO:0000313" key="2">
    <source>
        <dbReference type="Proteomes" id="UP000008744"/>
    </source>
</evidence>
<dbReference type="GO" id="GO:0050804">
    <property type="term" value="P:modulation of chemical synaptic transmission"/>
    <property type="evidence" value="ECO:0007669"/>
    <property type="project" value="TreeGrafter"/>
</dbReference>
<dbReference type="GO" id="GO:0048512">
    <property type="term" value="P:circadian behavior"/>
    <property type="evidence" value="ECO:0007669"/>
    <property type="project" value="TreeGrafter"/>
</dbReference>
<dbReference type="EMBL" id="CH479184">
    <property type="protein sequence ID" value="EDW37019.1"/>
    <property type="molecule type" value="Genomic_DNA"/>
</dbReference>
<protein>
    <submittedName>
        <fullName evidence="1">GL26013</fullName>
    </submittedName>
</protein>